<dbReference type="PANTHER" id="PTHR31569:SF4">
    <property type="entry name" value="SWIM-TYPE DOMAIN-CONTAINING PROTEIN"/>
    <property type="match status" value="1"/>
</dbReference>
<evidence type="ECO:0000259" key="3">
    <source>
        <dbReference type="PROSITE" id="PS50966"/>
    </source>
</evidence>
<feature type="domain" description="SWIM-type" evidence="3">
    <location>
        <begin position="638"/>
        <end position="670"/>
    </location>
</feature>
<name>W2VVN3_PHYNI</name>
<keyword evidence="1" id="KW-0862">Zinc</keyword>
<reference evidence="4 5" key="1">
    <citation type="submission" date="2013-11" db="EMBL/GenBank/DDBJ databases">
        <title>The Genome Sequence of Phytophthora parasitica CJ01A1.</title>
        <authorList>
            <consortium name="The Broad Institute Genomics Platform"/>
            <person name="Russ C."/>
            <person name="Tyler B."/>
            <person name="Panabieres F."/>
            <person name="Shan W."/>
            <person name="Tripathy S."/>
            <person name="Grunwald N."/>
            <person name="Machado M."/>
            <person name="Johnson C.S."/>
            <person name="Walker B."/>
            <person name="Young S.K."/>
            <person name="Zeng Q."/>
            <person name="Gargeya S."/>
            <person name="Fitzgerald M."/>
            <person name="Haas B."/>
            <person name="Abouelleil A."/>
            <person name="Allen A.W."/>
            <person name="Alvarado L."/>
            <person name="Arachchi H.M."/>
            <person name="Berlin A.M."/>
            <person name="Chapman S.B."/>
            <person name="Gainer-Dewar J."/>
            <person name="Goldberg J."/>
            <person name="Griggs A."/>
            <person name="Gujja S."/>
            <person name="Hansen M."/>
            <person name="Howarth C."/>
            <person name="Imamovic A."/>
            <person name="Ireland A."/>
            <person name="Larimer J."/>
            <person name="McCowan C."/>
            <person name="Murphy C."/>
            <person name="Pearson M."/>
            <person name="Poon T.W."/>
            <person name="Priest M."/>
            <person name="Roberts A."/>
            <person name="Saif S."/>
            <person name="Shea T."/>
            <person name="Sisk P."/>
            <person name="Sykes S."/>
            <person name="Wortman J."/>
            <person name="Nusbaum C."/>
            <person name="Birren B."/>
        </authorList>
    </citation>
    <scope>NUCLEOTIDE SEQUENCE [LARGE SCALE GENOMIC DNA]</scope>
    <source>
        <strain evidence="4 5">CJ01A1</strain>
    </source>
</reference>
<dbReference type="PROSITE" id="PS50966">
    <property type="entry name" value="ZF_SWIM"/>
    <property type="match status" value="1"/>
</dbReference>
<dbReference type="InterPro" id="IPR048324">
    <property type="entry name" value="ZSWIM1-3_RNaseH-like"/>
</dbReference>
<feature type="region of interest" description="Disordered" evidence="2">
    <location>
        <begin position="1"/>
        <end position="141"/>
    </location>
</feature>
<evidence type="ECO:0000256" key="1">
    <source>
        <dbReference type="PROSITE-ProRule" id="PRU00325"/>
    </source>
</evidence>
<dbReference type="InterPro" id="IPR052579">
    <property type="entry name" value="Zinc_finger_SWIM"/>
</dbReference>
<dbReference type="Pfam" id="PF21056">
    <property type="entry name" value="ZSWIM1-3_RNaseH-like"/>
    <property type="match status" value="1"/>
</dbReference>
<dbReference type="OrthoDB" id="89288at2759"/>
<organism evidence="4 5">
    <name type="scientific">Phytophthora nicotianae CJ01A1</name>
    <dbReference type="NCBI Taxonomy" id="1317063"/>
    <lineage>
        <taxon>Eukaryota</taxon>
        <taxon>Sar</taxon>
        <taxon>Stramenopiles</taxon>
        <taxon>Oomycota</taxon>
        <taxon>Peronosporomycetes</taxon>
        <taxon>Peronosporales</taxon>
        <taxon>Peronosporaceae</taxon>
        <taxon>Phytophthora</taxon>
    </lineage>
</organism>
<dbReference type="InterPro" id="IPR007527">
    <property type="entry name" value="Znf_SWIM"/>
</dbReference>
<protein>
    <recommendedName>
        <fullName evidence="3">SWIM-type domain-containing protein</fullName>
    </recommendedName>
</protein>
<sequence length="776" mass="88067">MARTHKTALIKQQMAAEAAAREAAEAAAAVDSAGGKAASVKAAHREAVHSARTRSEKADAIQRARNDCAETEAEEDTELEEKPAATSVVIDTSEASEGGEEHEEVSTGAEDDGADAELESDGGSSSSVGRKRKQRPTLHVDEDMLATVPPFTERHRSWAEFTQAFDVYKAATNQVLVVKEVINVARRNNSLRNQVQYQGLPDDEIPLVPTTLDPSQRKYICTHGWPARERSSGKRTSHHVRRTDCPFQLIAQWAQSADESWVIVPKRAVYTHNHQVSTGIYQQYPGIRQVPSQSPLVPGVRLLMQTQAGPSSIYEYIRENSDHHVTMQDVRNLVARLRNSGAELSDDDAVAERIVNFNVESPMNVSSVHESARGNTGVISITTGHMRAMVESFPEVLQMDCTHKTNNWRLVRIVIVDKDMREVEVIRQKLPEARVLLCHFHVIKWLHETIRKSSKYGPYEAAVLNQLRHTITNMTYARSDEVYEEHRAEFKSLSMRGGRQELWDYFEKNWDNCKDTWVMAYRMELPHFNNHTNNRVESLFSKVKQHLKGHLTMNASLEALLYQRRKKEEYYAKVEMPGTLRDFTYSEEMNIVLGMTTKWVAAAIKSQYDVAVDHEIVSSYTVVDNGPTVTLRREDHEYLLQKETFKCDCEFSQTMQLPCRHAMIWRKSRGGPFVVPFGAIGSRWYGRSRLSTQGLSKVAKPFVAKVFKGDDAAISRDRTEKEKFRRAQQAFGRISGELARLGDEAFDAAMDQFEGWWHNLRQGQISMTPCHEQTEN</sequence>
<feature type="non-terminal residue" evidence="4">
    <location>
        <position position="776"/>
    </location>
</feature>
<dbReference type="GO" id="GO:0008270">
    <property type="term" value="F:zinc ion binding"/>
    <property type="evidence" value="ECO:0007669"/>
    <property type="project" value="UniProtKB-KW"/>
</dbReference>
<proteinExistence type="predicted"/>
<dbReference type="AlphaFoldDB" id="W2VVN3"/>
<feature type="compositionally biased region" description="Acidic residues" evidence="2">
    <location>
        <begin position="97"/>
        <end position="120"/>
    </location>
</feature>
<dbReference type="PANTHER" id="PTHR31569">
    <property type="entry name" value="SWIM-TYPE DOMAIN-CONTAINING PROTEIN"/>
    <property type="match status" value="1"/>
</dbReference>
<comment type="caution">
    <text evidence="4">The sequence shown here is derived from an EMBL/GenBank/DDBJ whole genome shotgun (WGS) entry which is preliminary data.</text>
</comment>
<evidence type="ECO:0000256" key="2">
    <source>
        <dbReference type="SAM" id="MobiDB-lite"/>
    </source>
</evidence>
<keyword evidence="1" id="KW-0863">Zinc-finger</keyword>
<dbReference type="Proteomes" id="UP000018958">
    <property type="component" value="Unassembled WGS sequence"/>
</dbReference>
<feature type="compositionally biased region" description="Acidic residues" evidence="2">
    <location>
        <begin position="69"/>
        <end position="79"/>
    </location>
</feature>
<evidence type="ECO:0000313" key="4">
    <source>
        <dbReference type="EMBL" id="ETP02360.1"/>
    </source>
</evidence>
<accession>W2VVN3</accession>
<feature type="compositionally biased region" description="Low complexity" evidence="2">
    <location>
        <begin position="25"/>
        <end position="41"/>
    </location>
</feature>
<keyword evidence="1" id="KW-0479">Metal-binding</keyword>
<evidence type="ECO:0000313" key="5">
    <source>
        <dbReference type="Proteomes" id="UP000018958"/>
    </source>
</evidence>
<gene>
    <name evidence="4" type="ORF">F441_20564</name>
</gene>
<feature type="compositionally biased region" description="Basic and acidic residues" evidence="2">
    <location>
        <begin position="43"/>
        <end position="68"/>
    </location>
</feature>
<dbReference type="EMBL" id="ANIX01004102">
    <property type="protein sequence ID" value="ETP02360.1"/>
    <property type="molecule type" value="Genomic_DNA"/>
</dbReference>